<feature type="transmembrane region" description="Helical" evidence="1">
    <location>
        <begin position="117"/>
        <end position="150"/>
    </location>
</feature>
<dbReference type="RefSeq" id="WP_379561686.1">
    <property type="nucleotide sequence ID" value="NZ_JBHUMX010000030.1"/>
</dbReference>
<proteinExistence type="predicted"/>
<keyword evidence="1" id="KW-0472">Membrane</keyword>
<dbReference type="EMBL" id="JBHUMX010000030">
    <property type="protein sequence ID" value="MFD2628924.1"/>
    <property type="molecule type" value="Genomic_DNA"/>
</dbReference>
<keyword evidence="1" id="KW-0812">Transmembrane</keyword>
<protein>
    <recommendedName>
        <fullName evidence="4">DUF996 domain-containing protein</fullName>
    </recommendedName>
</protein>
<evidence type="ECO:0000256" key="1">
    <source>
        <dbReference type="SAM" id="Phobius"/>
    </source>
</evidence>
<evidence type="ECO:0008006" key="4">
    <source>
        <dbReference type="Google" id="ProtNLM"/>
    </source>
</evidence>
<dbReference type="Proteomes" id="UP001597451">
    <property type="component" value="Unassembled WGS sequence"/>
</dbReference>
<keyword evidence="3" id="KW-1185">Reference proteome</keyword>
<evidence type="ECO:0000313" key="3">
    <source>
        <dbReference type="Proteomes" id="UP001597451"/>
    </source>
</evidence>
<name>A0ABW5Q049_9BACI</name>
<accession>A0ABW5Q049</accession>
<comment type="caution">
    <text evidence="2">The sequence shown here is derived from an EMBL/GenBank/DDBJ whole genome shotgun (WGS) entry which is preliminary data.</text>
</comment>
<sequence length="155" mass="17223">MGGFMFLIMLLATVVLVPVLAGSFILALPGMIIGLFDELIIDLFGSLTPIIIILIISTVLIVLLFNFSGGVTILLFIISILLGYVLCLNLFDHGISDDVWQSYKVNRDSFFRTIFYFILYSVVFCLEFVVYLVLIPAAQLIAAFVLGAVFQKKKD</sequence>
<gene>
    <name evidence="2" type="ORF">ACFSUN_09055</name>
</gene>
<reference evidence="3" key="1">
    <citation type="journal article" date="2019" name="Int. J. Syst. Evol. Microbiol.">
        <title>The Global Catalogue of Microorganisms (GCM) 10K type strain sequencing project: providing services to taxonomists for standard genome sequencing and annotation.</title>
        <authorList>
            <consortium name="The Broad Institute Genomics Platform"/>
            <consortium name="The Broad Institute Genome Sequencing Center for Infectious Disease"/>
            <person name="Wu L."/>
            <person name="Ma J."/>
        </authorList>
    </citation>
    <scope>NUCLEOTIDE SEQUENCE [LARGE SCALE GENOMIC DNA]</scope>
    <source>
        <strain evidence="3">TISTR 1858</strain>
    </source>
</reference>
<organism evidence="2 3">
    <name type="scientific">Oceanobacillus kapialis</name>
    <dbReference type="NCBI Taxonomy" id="481353"/>
    <lineage>
        <taxon>Bacteria</taxon>
        <taxon>Bacillati</taxon>
        <taxon>Bacillota</taxon>
        <taxon>Bacilli</taxon>
        <taxon>Bacillales</taxon>
        <taxon>Bacillaceae</taxon>
        <taxon>Oceanobacillus</taxon>
    </lineage>
</organism>
<evidence type="ECO:0000313" key="2">
    <source>
        <dbReference type="EMBL" id="MFD2628924.1"/>
    </source>
</evidence>
<keyword evidence="1" id="KW-1133">Transmembrane helix</keyword>
<feature type="transmembrane region" description="Helical" evidence="1">
    <location>
        <begin position="72"/>
        <end position="91"/>
    </location>
</feature>
<feature type="transmembrane region" description="Helical" evidence="1">
    <location>
        <begin position="45"/>
        <end position="65"/>
    </location>
</feature>